<name>A0A816RER9_9BILA</name>
<proteinExistence type="predicted"/>
<dbReference type="InterPro" id="IPR001611">
    <property type="entry name" value="Leu-rich_rpt"/>
</dbReference>
<dbReference type="SMART" id="SM00256">
    <property type="entry name" value="FBOX"/>
    <property type="match status" value="1"/>
</dbReference>
<evidence type="ECO:0000313" key="3">
    <source>
        <dbReference type="Proteomes" id="UP000663824"/>
    </source>
</evidence>
<feature type="domain" description="F-box" evidence="1">
    <location>
        <begin position="1"/>
        <end position="48"/>
    </location>
</feature>
<comment type="caution">
    <text evidence="2">The sequence shown here is derived from an EMBL/GenBank/DDBJ whole genome shotgun (WGS) entry which is preliminary data.</text>
</comment>
<protein>
    <recommendedName>
        <fullName evidence="1">F-box domain-containing protein</fullName>
    </recommendedName>
</protein>
<dbReference type="PANTHER" id="PTHR24114">
    <property type="entry name" value="LEUCINE RICH REPEAT FAMILY PROTEIN"/>
    <property type="match status" value="1"/>
</dbReference>
<dbReference type="Gene3D" id="3.80.10.10">
    <property type="entry name" value="Ribonuclease Inhibitor"/>
    <property type="match status" value="4"/>
</dbReference>
<dbReference type="CDD" id="cd09917">
    <property type="entry name" value="F-box_SF"/>
    <property type="match status" value="1"/>
</dbReference>
<dbReference type="InterPro" id="IPR032675">
    <property type="entry name" value="LRR_dom_sf"/>
</dbReference>
<reference evidence="2" key="1">
    <citation type="submission" date="2021-02" db="EMBL/GenBank/DDBJ databases">
        <authorList>
            <person name="Nowell W R."/>
        </authorList>
    </citation>
    <scope>NUCLEOTIDE SEQUENCE</scope>
</reference>
<evidence type="ECO:0000313" key="2">
    <source>
        <dbReference type="EMBL" id="CAF2069787.1"/>
    </source>
</evidence>
<gene>
    <name evidence="2" type="ORF">MBJ925_LOCUS16488</name>
</gene>
<dbReference type="AlphaFoldDB" id="A0A816RER9"/>
<dbReference type="Pfam" id="PF13516">
    <property type="entry name" value="LRR_6"/>
    <property type="match status" value="6"/>
</dbReference>
<dbReference type="InterPro" id="IPR052394">
    <property type="entry name" value="LRR-containing"/>
</dbReference>
<dbReference type="SMART" id="SM00368">
    <property type="entry name" value="LRR_RI"/>
    <property type="match status" value="8"/>
</dbReference>
<dbReference type="SUPFAM" id="SSF52047">
    <property type="entry name" value="RNI-like"/>
    <property type="match status" value="2"/>
</dbReference>
<dbReference type="Pfam" id="PF00646">
    <property type="entry name" value="F-box"/>
    <property type="match status" value="1"/>
</dbReference>
<dbReference type="PANTHER" id="PTHR24114:SF2">
    <property type="entry name" value="F-BOX DOMAIN-CONTAINING PROTEIN-RELATED"/>
    <property type="match status" value="1"/>
</dbReference>
<accession>A0A816RER9</accession>
<dbReference type="Proteomes" id="UP000663824">
    <property type="component" value="Unassembled WGS sequence"/>
</dbReference>
<dbReference type="EMBL" id="CAJNRE010008026">
    <property type="protein sequence ID" value="CAF2069787.1"/>
    <property type="molecule type" value="Genomic_DNA"/>
</dbReference>
<evidence type="ECO:0000259" key="1">
    <source>
        <dbReference type="PROSITE" id="PS50181"/>
    </source>
</evidence>
<dbReference type="InterPro" id="IPR001810">
    <property type="entry name" value="F-box_dom"/>
</dbReference>
<dbReference type="PROSITE" id="PS50181">
    <property type="entry name" value="FBOX"/>
    <property type="match status" value="1"/>
</dbReference>
<organism evidence="2 3">
    <name type="scientific">Rotaria magnacalcarata</name>
    <dbReference type="NCBI Taxonomy" id="392030"/>
    <lineage>
        <taxon>Eukaryota</taxon>
        <taxon>Metazoa</taxon>
        <taxon>Spiralia</taxon>
        <taxon>Gnathifera</taxon>
        <taxon>Rotifera</taxon>
        <taxon>Eurotatoria</taxon>
        <taxon>Bdelloidea</taxon>
        <taxon>Philodinida</taxon>
        <taxon>Philodinidae</taxon>
        <taxon>Rotaria</taxon>
    </lineage>
</organism>
<sequence>MSLLTLPTEIVYRILDHLSIYSTLISLRRVCKRLHTITDTYDRYELDLSSIPESKIKLIASIIRPENIISLILTQNTSRKTIFDLFFLHFKIHEFPQLRSLTLSGVTANDLNRILQALATCRLSSLSIHICEKWNHEIGSFAKSLVTRFDLRKLILKYSKELIGNISWPYNCNLNYLSLEKCTYSQYQLILGNLPYLKTLIIRDCIIRDHNEMIVTFYSHLSSLTINDCHLSVNDIEFLLAQTPSLVYLKLGSRREVFDSIFDGSSWEKFIIANISSLKKFEFLFSYTLKNNNAMPNINSHIDSFRTPFWLNEKRWFVICDYNMQQKIINLYTTPICISKTDYLSQSLVYSFSHFVTIRWAVLPMNTSHLPILSWTDGLFDINDIEIHNKIKLRSIPIDGNRTKYLSDAMQTNTIITQLDLRHNHVGVLGAEYLAVGLRYNKTLQQLNLAINQLGDEGAQQIANLLQNSTTLTHLYLQRNTIKEIGAQQIAVALKTNTTLIELNIGGNPIGYKGAEYIADALKTNKSLIKMSMSGNHIGDLGVEWITNALQVNTTLTTLHLQLNDIGDTGAKYLSHLLTNNKTLGCLSLAQNLIGNNGAELLAAALETNKTLAKRDLQQNQISDQDAKSLLDTLQNNQTLIKLNLTGNPCSQANIFDVVRLIKNDKVH</sequence>